<dbReference type="Proteomes" id="UP000011680">
    <property type="component" value="Unassembled WGS sequence"/>
</dbReference>
<feature type="non-terminal residue" evidence="1">
    <location>
        <position position="1"/>
    </location>
</feature>
<sequence>SASVLAHRPWRKQIPEFLAEDMEPSIHEFRLTRETVAPADLDESLSDNECREIQLNELRYSAFALDR</sequence>
<keyword evidence="2" id="KW-1185">Reference proteome</keyword>
<dbReference type="AlphaFoldDB" id="M0NET2"/>
<accession>M0NET2</accession>
<reference evidence="1 2" key="1">
    <citation type="journal article" date="2014" name="PLoS Genet.">
        <title>Phylogenetically driven sequencing of extremely halophilic archaea reveals strategies for static and dynamic osmo-response.</title>
        <authorList>
            <person name="Becker E.A."/>
            <person name="Seitzer P.M."/>
            <person name="Tritt A."/>
            <person name="Larsen D."/>
            <person name="Krusor M."/>
            <person name="Yao A.I."/>
            <person name="Wu D."/>
            <person name="Madern D."/>
            <person name="Eisen J.A."/>
            <person name="Darling A.E."/>
            <person name="Facciotti M.T."/>
        </authorList>
    </citation>
    <scope>NUCLEOTIDE SEQUENCE [LARGE SCALE GENOMIC DNA]</scope>
    <source>
        <strain evidence="1 2">JCM 13552</strain>
    </source>
</reference>
<evidence type="ECO:0000313" key="1">
    <source>
        <dbReference type="EMBL" id="EMA56048.1"/>
    </source>
</evidence>
<protein>
    <submittedName>
        <fullName evidence="1">Uncharacterized protein</fullName>
    </submittedName>
</protein>
<name>M0NET2_9EURY</name>
<dbReference type="EMBL" id="AOMF01000096">
    <property type="protein sequence ID" value="EMA56048.1"/>
    <property type="molecule type" value="Genomic_DNA"/>
</dbReference>
<comment type="caution">
    <text evidence="1">The sequence shown here is derived from an EMBL/GenBank/DDBJ whole genome shotgun (WGS) entry which is preliminary data.</text>
</comment>
<proteinExistence type="predicted"/>
<evidence type="ECO:0000313" key="2">
    <source>
        <dbReference type="Proteomes" id="UP000011680"/>
    </source>
</evidence>
<organism evidence="1 2">
    <name type="scientific">Halococcus thailandensis JCM 13552</name>
    <dbReference type="NCBI Taxonomy" id="1227457"/>
    <lineage>
        <taxon>Archaea</taxon>
        <taxon>Methanobacteriati</taxon>
        <taxon>Methanobacteriota</taxon>
        <taxon>Stenosarchaea group</taxon>
        <taxon>Halobacteria</taxon>
        <taxon>Halobacteriales</taxon>
        <taxon>Halococcaceae</taxon>
        <taxon>Halococcus</taxon>
    </lineage>
</organism>
<gene>
    <name evidence="1" type="ORF">C451_04371</name>
</gene>